<keyword evidence="2" id="KW-1185">Reference proteome</keyword>
<dbReference type="Proteomes" id="UP000321157">
    <property type="component" value="Unassembled WGS sequence"/>
</dbReference>
<sequence length="48" mass="5348">MITCETCGKTSQGQEIGKHWICGDCRVDEAVETQEVQAEQIDNRGNVH</sequence>
<dbReference type="RefSeq" id="WP_170230245.1">
    <property type="nucleotide sequence ID" value="NZ_BJXX01000100.1"/>
</dbReference>
<protein>
    <submittedName>
        <fullName evidence="1">Uncharacterized protein</fullName>
    </submittedName>
</protein>
<dbReference type="AlphaFoldDB" id="A0A511VCB0"/>
<name>A0A511VCB0_9BACL</name>
<proteinExistence type="predicted"/>
<dbReference type="EMBL" id="BJXX01000100">
    <property type="protein sequence ID" value="GEN34872.1"/>
    <property type="molecule type" value="Genomic_DNA"/>
</dbReference>
<gene>
    <name evidence="1" type="ORF">ADA01nite_23320</name>
</gene>
<reference evidence="1 2" key="1">
    <citation type="submission" date="2019-07" db="EMBL/GenBank/DDBJ databases">
        <title>Whole genome shotgun sequence of Aneurinibacillus danicus NBRC 102444.</title>
        <authorList>
            <person name="Hosoyama A."/>
            <person name="Uohara A."/>
            <person name="Ohji S."/>
            <person name="Ichikawa N."/>
        </authorList>
    </citation>
    <scope>NUCLEOTIDE SEQUENCE [LARGE SCALE GENOMIC DNA]</scope>
    <source>
        <strain evidence="1 2">NBRC 102444</strain>
    </source>
</reference>
<organism evidence="1 2">
    <name type="scientific">Aneurinibacillus danicus</name>
    <dbReference type="NCBI Taxonomy" id="267746"/>
    <lineage>
        <taxon>Bacteria</taxon>
        <taxon>Bacillati</taxon>
        <taxon>Bacillota</taxon>
        <taxon>Bacilli</taxon>
        <taxon>Bacillales</taxon>
        <taxon>Paenibacillaceae</taxon>
        <taxon>Aneurinibacillus group</taxon>
        <taxon>Aneurinibacillus</taxon>
    </lineage>
</organism>
<accession>A0A511VCB0</accession>
<evidence type="ECO:0000313" key="2">
    <source>
        <dbReference type="Proteomes" id="UP000321157"/>
    </source>
</evidence>
<evidence type="ECO:0000313" key="1">
    <source>
        <dbReference type="EMBL" id="GEN34872.1"/>
    </source>
</evidence>
<comment type="caution">
    <text evidence="1">The sequence shown here is derived from an EMBL/GenBank/DDBJ whole genome shotgun (WGS) entry which is preliminary data.</text>
</comment>